<dbReference type="SUPFAM" id="SSF56672">
    <property type="entry name" value="DNA/RNA polymerases"/>
    <property type="match status" value="1"/>
</dbReference>
<dbReference type="Pfam" id="PF07727">
    <property type="entry name" value="RVT_2"/>
    <property type="match status" value="1"/>
</dbReference>
<keyword evidence="2" id="KW-1185">Reference proteome</keyword>
<protein>
    <submittedName>
        <fullName evidence="3">Uncharacterized mitochondrial protein AtMg00810-like</fullName>
    </submittedName>
</protein>
<dbReference type="Proteomes" id="UP001652623">
    <property type="component" value="Chromosome 5"/>
</dbReference>
<sequence length="399" mass="45018">MLDELDALHKNHTWSLVPRPTHGNIVGSKWVFKTKLKEDGCLDKYKARLVARGYTQVAGLDYDETFSPVVKPTTIRLIMSLAVSSGWPLKQLDVRNAFLHGDLKETVYMEQPPGFRDPHKPTHVCHLHKSLYGLKQAPRAWFDKLSTYLFHMGFVCSRADPSMFVYKTAAHLIILLIYVDDVLITGTSSAIISKCIQRLGTTFALKDLGNLHYFLGLEVNMFDGGLFLSQTKYTCDLLQRANMLEATPISTPLSVKVTPSFTDDDPVDATTYRQLVGALQYLTFTRPDIQFAVNRVCQFFQKPTMLHLKMVKRILRYLKGTMLYGLRFLAQSTRTVNGCSDADWAGCPLTRRSTSGYCVFFGANYISWSSKKQTTVSRSSAEAEYRAMASTYVDFLSSA</sequence>
<organism evidence="2 3">
    <name type="scientific">Ziziphus jujuba</name>
    <name type="common">Chinese jujube</name>
    <name type="synonym">Ziziphus sativa</name>
    <dbReference type="NCBI Taxonomy" id="326968"/>
    <lineage>
        <taxon>Eukaryota</taxon>
        <taxon>Viridiplantae</taxon>
        <taxon>Streptophyta</taxon>
        <taxon>Embryophyta</taxon>
        <taxon>Tracheophyta</taxon>
        <taxon>Spermatophyta</taxon>
        <taxon>Magnoliopsida</taxon>
        <taxon>eudicotyledons</taxon>
        <taxon>Gunneridae</taxon>
        <taxon>Pentapetalae</taxon>
        <taxon>rosids</taxon>
        <taxon>fabids</taxon>
        <taxon>Rosales</taxon>
        <taxon>Rhamnaceae</taxon>
        <taxon>Paliureae</taxon>
        <taxon>Ziziphus</taxon>
    </lineage>
</organism>
<dbReference type="InterPro" id="IPR013103">
    <property type="entry name" value="RVT_2"/>
</dbReference>
<dbReference type="PANTHER" id="PTHR11439">
    <property type="entry name" value="GAG-POL-RELATED RETROTRANSPOSON"/>
    <property type="match status" value="1"/>
</dbReference>
<dbReference type="RefSeq" id="XP_015885158.1">
    <property type="nucleotide sequence ID" value="XM_016029672.1"/>
</dbReference>
<evidence type="ECO:0000259" key="1">
    <source>
        <dbReference type="Pfam" id="PF07727"/>
    </source>
</evidence>
<dbReference type="InterPro" id="IPR043502">
    <property type="entry name" value="DNA/RNA_pol_sf"/>
</dbReference>
<accession>A0A6P3YXU6</accession>
<dbReference type="PANTHER" id="PTHR11439:SF524">
    <property type="entry name" value="RNA-DIRECTED DNA POLYMERASE, PROTEIN KINASE RLK-PELLE-DLSV FAMILY"/>
    <property type="match status" value="1"/>
</dbReference>
<dbReference type="AlphaFoldDB" id="A0A6P3YXU6"/>
<gene>
    <name evidence="3" type="primary">LOC107420659</name>
</gene>
<name>A0A6P3YXU6_ZIZJJ</name>
<evidence type="ECO:0000313" key="2">
    <source>
        <dbReference type="Proteomes" id="UP001652623"/>
    </source>
</evidence>
<evidence type="ECO:0000313" key="3">
    <source>
        <dbReference type="RefSeq" id="XP_015885158.1"/>
    </source>
</evidence>
<feature type="domain" description="Reverse transcriptase Ty1/copia-type" evidence="1">
    <location>
        <begin position="11"/>
        <end position="253"/>
    </location>
</feature>
<dbReference type="GeneID" id="107420659"/>
<proteinExistence type="predicted"/>
<reference evidence="3" key="1">
    <citation type="submission" date="2025-08" db="UniProtKB">
        <authorList>
            <consortium name="RefSeq"/>
        </authorList>
    </citation>
    <scope>IDENTIFICATION</scope>
    <source>
        <tissue evidence="3">Seedling</tissue>
    </source>
</reference>
<dbReference type="CDD" id="cd09272">
    <property type="entry name" value="RNase_HI_RT_Ty1"/>
    <property type="match status" value="1"/>
</dbReference>
<dbReference type="KEGG" id="zju:107420659"/>